<dbReference type="SUPFAM" id="SSF52058">
    <property type="entry name" value="L domain-like"/>
    <property type="match status" value="1"/>
</dbReference>
<dbReference type="PRINTS" id="PR00364">
    <property type="entry name" value="DISEASERSIST"/>
</dbReference>
<protein>
    <recommendedName>
        <fullName evidence="11">Disease resistance protein RPM1-like</fullName>
    </recommendedName>
</protein>
<dbReference type="InterPro" id="IPR027417">
    <property type="entry name" value="P-loop_NTPase"/>
</dbReference>
<dbReference type="Gene3D" id="1.10.8.430">
    <property type="entry name" value="Helical domain of apoptotic protease-activating factors"/>
    <property type="match status" value="1"/>
</dbReference>
<evidence type="ECO:0008006" key="11">
    <source>
        <dbReference type="Google" id="ProtNLM"/>
    </source>
</evidence>
<dbReference type="InterPro" id="IPR042197">
    <property type="entry name" value="Apaf_helical"/>
</dbReference>
<dbReference type="GO" id="GO:0005524">
    <property type="term" value="F:ATP binding"/>
    <property type="evidence" value="ECO:0007669"/>
    <property type="project" value="UniProtKB-KW"/>
</dbReference>
<dbReference type="Gene3D" id="1.20.5.4130">
    <property type="match status" value="1"/>
</dbReference>
<reference evidence="9 10" key="1">
    <citation type="journal article" date="2023" name="G3 (Bethesda)">
        <title>A haplotype-resolved chromosome-scale genome for Quercus rubra L. provides insights into the genetics of adaptive traits for red oak species.</title>
        <authorList>
            <person name="Kapoor B."/>
            <person name="Jenkins J."/>
            <person name="Schmutz J."/>
            <person name="Zhebentyayeva T."/>
            <person name="Kuelheim C."/>
            <person name="Coggeshall M."/>
            <person name="Heim C."/>
            <person name="Lasky J.R."/>
            <person name="Leites L."/>
            <person name="Islam-Faridi N."/>
            <person name="Romero-Severson J."/>
            <person name="DeLeo V.L."/>
            <person name="Lucas S.M."/>
            <person name="Lazic D."/>
            <person name="Gailing O."/>
            <person name="Carlson J."/>
            <person name="Staton M."/>
        </authorList>
    </citation>
    <scope>NUCLEOTIDE SEQUENCE [LARGE SCALE GENOMIC DNA]</scope>
    <source>
        <strain evidence="9">Pseudo-F2</strain>
    </source>
</reference>
<dbReference type="InterPro" id="IPR032675">
    <property type="entry name" value="LRR_dom_sf"/>
</dbReference>
<evidence type="ECO:0000256" key="4">
    <source>
        <dbReference type="ARBA" id="ARBA00022840"/>
    </source>
</evidence>
<evidence type="ECO:0000259" key="7">
    <source>
        <dbReference type="Pfam" id="PF23559"/>
    </source>
</evidence>
<organism evidence="9 10">
    <name type="scientific">Quercus rubra</name>
    <name type="common">Northern red oak</name>
    <name type="synonym">Quercus borealis</name>
    <dbReference type="NCBI Taxonomy" id="3512"/>
    <lineage>
        <taxon>Eukaryota</taxon>
        <taxon>Viridiplantae</taxon>
        <taxon>Streptophyta</taxon>
        <taxon>Embryophyta</taxon>
        <taxon>Tracheophyta</taxon>
        <taxon>Spermatophyta</taxon>
        <taxon>Magnoliopsida</taxon>
        <taxon>eudicotyledons</taxon>
        <taxon>Gunneridae</taxon>
        <taxon>Pentapetalae</taxon>
        <taxon>rosids</taxon>
        <taxon>fabids</taxon>
        <taxon>Fagales</taxon>
        <taxon>Fagaceae</taxon>
        <taxon>Quercus</taxon>
    </lineage>
</organism>
<dbReference type="GO" id="GO:0043531">
    <property type="term" value="F:ADP binding"/>
    <property type="evidence" value="ECO:0007669"/>
    <property type="project" value="InterPro"/>
</dbReference>
<dbReference type="GO" id="GO:0006952">
    <property type="term" value="P:defense response"/>
    <property type="evidence" value="ECO:0007669"/>
    <property type="project" value="UniProtKB-KW"/>
</dbReference>
<evidence type="ECO:0000259" key="8">
    <source>
        <dbReference type="Pfam" id="PF23598"/>
    </source>
</evidence>
<keyword evidence="2" id="KW-0547">Nucleotide-binding</keyword>
<dbReference type="SUPFAM" id="SSF52540">
    <property type="entry name" value="P-loop containing nucleoside triphosphate hydrolases"/>
    <property type="match status" value="1"/>
</dbReference>
<dbReference type="PANTHER" id="PTHR36766:SF63">
    <property type="entry name" value="NB-ARC DOMAIN-CONTAINING PROTEIN"/>
    <property type="match status" value="1"/>
</dbReference>
<sequence length="936" mass="108007">MAAEVVSALIEKLISLLGEEATLLRDIHEEVADIKDELETIQSFLKDADTRAATEDDLSEGIKTWVKQVREVAFRIDVFMDEYLLHMAQHHPHRRLGFNGILQKSARLITMLKPQHEIASKVQKIKTSLQRITERSERYGFQSTGQGSSSGSQNLKCLDPRMASLFIDDADVVGIESPTDELIGWLLKGQSHRTVVSVVGMGGLGKTTLAKKVYDHQMVRGHFDCHAWIAVSQSYNMVDLLRIMIKQFCEARKEFPPKGIDSADKMSVIRKAREYLQEKRYVVVFDDVWEINFWGEIEQVLLDNMEGARIIITTRKWEFANFCKKSSLVHVHTLQPLPLNKAWELFRKRTFQFEFGGQCPPGLKKLSHDILEKCKGLLLAIVAIGGLLSTKDKTLFEWQNLHDNLGFELGRNPHLAGVNKILSLSFEDLPYNLKSCFLYLEGKTFEEVAQEYLTELIHRNLVQVSKVDFSGKVRECQLHDILRKVILQKIKDLRFCHILSNQESNFEGLTRRMSIDRVSYDVLKRFGDTHIHSLLLFNLDELPKPFMSTFCANFKFLKVADFEHAPLDWIPEDVGSLFHLRYLSLRYTQVKMLPKSMGKLQNLETLDLKQSLVSNIPVEINKLCKLRNLIAYYRDNQKDFSLAWEKGVKIQNGVGYLTELQKLYHMDLNHVGFDLIEELGKLRQLRKLGVKNLSKETTKALCAFIEMMNHLQSLDIASISENEIIDLQSISSPPRYLQHLYIRGPLEKFPDWIPKLQYLVRLWIFWSRLNDDPLNALQNLPNLLELKISEKAYNGEQLHFKVGGFPKLKKLSLLHLHVLNSLMIDEGALLDLEILSIGLCLELQVVPSRIYHLRNLKELRFHDMPQEFEESLDPKQGQHYWIVEHVPIVYLTHKVRIGYYGFEAHILCSKRLMGSEGQTINQNDDHNENDSNNINA</sequence>
<dbReference type="Proteomes" id="UP001324115">
    <property type="component" value="Unassembled WGS sequence"/>
</dbReference>
<evidence type="ECO:0000256" key="1">
    <source>
        <dbReference type="ARBA" id="ARBA00022737"/>
    </source>
</evidence>
<name>A0AAN7EMJ4_QUERU</name>
<feature type="domain" description="Disease resistance N-terminal" evidence="6">
    <location>
        <begin position="5"/>
        <end position="94"/>
    </location>
</feature>
<dbReference type="Pfam" id="PF23559">
    <property type="entry name" value="WHD_DRP"/>
    <property type="match status" value="1"/>
</dbReference>
<evidence type="ECO:0000313" key="9">
    <source>
        <dbReference type="EMBL" id="KAK4575575.1"/>
    </source>
</evidence>
<dbReference type="InterPro" id="IPR055414">
    <property type="entry name" value="LRR_R13L4/SHOC2-like"/>
</dbReference>
<feature type="domain" description="NB-ARC" evidence="5">
    <location>
        <begin position="176"/>
        <end position="352"/>
    </location>
</feature>
<dbReference type="InterPro" id="IPR002182">
    <property type="entry name" value="NB-ARC"/>
</dbReference>
<dbReference type="Gene3D" id="3.40.50.300">
    <property type="entry name" value="P-loop containing nucleotide triphosphate hydrolases"/>
    <property type="match status" value="1"/>
</dbReference>
<dbReference type="InterPro" id="IPR041118">
    <property type="entry name" value="Rx_N"/>
</dbReference>
<keyword evidence="3" id="KW-0611">Plant defense</keyword>
<comment type="caution">
    <text evidence="9">The sequence shown here is derived from an EMBL/GenBank/DDBJ whole genome shotgun (WGS) entry which is preliminary data.</text>
</comment>
<dbReference type="InterPro" id="IPR058922">
    <property type="entry name" value="WHD_DRP"/>
</dbReference>
<dbReference type="Pfam" id="PF00931">
    <property type="entry name" value="NB-ARC"/>
    <property type="match status" value="1"/>
</dbReference>
<accession>A0AAN7EMJ4</accession>
<dbReference type="Pfam" id="PF23598">
    <property type="entry name" value="LRR_14"/>
    <property type="match status" value="1"/>
</dbReference>
<dbReference type="EMBL" id="JAXUIC010000008">
    <property type="protein sequence ID" value="KAK4575575.1"/>
    <property type="molecule type" value="Genomic_DNA"/>
</dbReference>
<dbReference type="Gene3D" id="3.80.10.10">
    <property type="entry name" value="Ribonuclease Inhibitor"/>
    <property type="match status" value="1"/>
</dbReference>
<keyword evidence="10" id="KW-1185">Reference proteome</keyword>
<dbReference type="FunFam" id="3.40.50.300:FF:001091">
    <property type="entry name" value="Probable disease resistance protein At1g61300"/>
    <property type="match status" value="1"/>
</dbReference>
<keyword evidence="4" id="KW-0067">ATP-binding</keyword>
<evidence type="ECO:0000313" key="10">
    <source>
        <dbReference type="Proteomes" id="UP001324115"/>
    </source>
</evidence>
<proteinExistence type="predicted"/>
<dbReference type="GO" id="GO:0051707">
    <property type="term" value="P:response to other organism"/>
    <property type="evidence" value="ECO:0007669"/>
    <property type="project" value="UniProtKB-ARBA"/>
</dbReference>
<evidence type="ECO:0000256" key="2">
    <source>
        <dbReference type="ARBA" id="ARBA00022741"/>
    </source>
</evidence>
<dbReference type="Pfam" id="PF18052">
    <property type="entry name" value="Rx_N"/>
    <property type="match status" value="1"/>
</dbReference>
<gene>
    <name evidence="9" type="ORF">RGQ29_026509</name>
</gene>
<evidence type="ECO:0000259" key="5">
    <source>
        <dbReference type="Pfam" id="PF00931"/>
    </source>
</evidence>
<dbReference type="PANTHER" id="PTHR36766">
    <property type="entry name" value="PLANT BROAD-SPECTRUM MILDEW RESISTANCE PROTEIN RPW8"/>
    <property type="match status" value="1"/>
</dbReference>
<feature type="domain" description="Disease resistance protein winged helix" evidence="7">
    <location>
        <begin position="441"/>
        <end position="484"/>
    </location>
</feature>
<feature type="domain" description="Disease resistance R13L4/SHOC-2-like LRR" evidence="8">
    <location>
        <begin position="551"/>
        <end position="842"/>
    </location>
</feature>
<dbReference type="InterPro" id="IPR038005">
    <property type="entry name" value="RX-like_CC"/>
</dbReference>
<dbReference type="CDD" id="cd14798">
    <property type="entry name" value="RX-CC_like"/>
    <property type="match status" value="1"/>
</dbReference>
<evidence type="ECO:0000256" key="3">
    <source>
        <dbReference type="ARBA" id="ARBA00022821"/>
    </source>
</evidence>
<evidence type="ECO:0000259" key="6">
    <source>
        <dbReference type="Pfam" id="PF18052"/>
    </source>
</evidence>
<keyword evidence="1" id="KW-0677">Repeat</keyword>
<dbReference type="AlphaFoldDB" id="A0AAN7EMJ4"/>